<feature type="transmembrane region" description="Helical" evidence="4">
    <location>
        <begin position="694"/>
        <end position="712"/>
    </location>
</feature>
<keyword evidence="4" id="KW-1133">Transmembrane helix</keyword>
<feature type="chain" id="PRO_5036306648" evidence="5">
    <location>
        <begin position="19"/>
        <end position="768"/>
    </location>
</feature>
<protein>
    <submittedName>
        <fullName evidence="6">Uncharacterized protein</fullName>
    </submittedName>
</protein>
<dbReference type="SMART" id="SM00671">
    <property type="entry name" value="SEL1"/>
    <property type="match status" value="9"/>
</dbReference>
<dbReference type="EMBL" id="CP017558">
    <property type="protein sequence ID" value="AOW06509.1"/>
    <property type="molecule type" value="Genomic_DNA"/>
</dbReference>
<accession>A0A1D8NLJ5</accession>
<dbReference type="PROSITE" id="PS50005">
    <property type="entry name" value="TPR"/>
    <property type="match status" value="1"/>
</dbReference>
<dbReference type="Gene3D" id="1.25.40.10">
    <property type="entry name" value="Tetratricopeptide repeat domain"/>
    <property type="match status" value="3"/>
</dbReference>
<evidence type="ECO:0000313" key="7">
    <source>
        <dbReference type="EMBL" id="RDW29166.1"/>
    </source>
</evidence>
<dbReference type="KEGG" id="yli:2908149"/>
<feature type="repeat" description="TPR" evidence="2">
    <location>
        <begin position="401"/>
        <end position="434"/>
    </location>
</feature>
<keyword evidence="5" id="KW-0732">Signal</keyword>
<proteinExistence type="inferred from homology"/>
<evidence type="ECO:0000256" key="2">
    <source>
        <dbReference type="PROSITE-ProRule" id="PRU00339"/>
    </source>
</evidence>
<gene>
    <name evidence="7" type="ORF">B0I71DRAFT_126116</name>
    <name evidence="6" type="ORF">YALI1_F02939g</name>
</gene>
<dbReference type="EMBL" id="KZ857324">
    <property type="protein sequence ID" value="RDW29166.1"/>
    <property type="molecule type" value="Genomic_DNA"/>
</dbReference>
<dbReference type="OrthoDB" id="27934at2759"/>
<evidence type="ECO:0000256" key="4">
    <source>
        <dbReference type="SAM" id="Phobius"/>
    </source>
</evidence>
<dbReference type="SUPFAM" id="SSF81901">
    <property type="entry name" value="HCP-like"/>
    <property type="match status" value="2"/>
</dbReference>
<dbReference type="RefSeq" id="XP_504879.1">
    <property type="nucleotide sequence ID" value="XM_504879.1"/>
</dbReference>
<evidence type="ECO:0000256" key="5">
    <source>
        <dbReference type="SAM" id="SignalP"/>
    </source>
</evidence>
<evidence type="ECO:0000313" key="9">
    <source>
        <dbReference type="Proteomes" id="UP000256601"/>
    </source>
</evidence>
<dbReference type="PANTHER" id="PTHR11102">
    <property type="entry name" value="SEL-1-LIKE PROTEIN"/>
    <property type="match status" value="1"/>
</dbReference>
<dbReference type="VEuPathDB" id="FungiDB:YALI0_F01859g"/>
<comment type="similarity">
    <text evidence="1">Belongs to the sel-1 family.</text>
</comment>
<dbReference type="AlphaFoldDB" id="A0A1D8NLJ5"/>
<keyword evidence="2" id="KW-0802">TPR repeat</keyword>
<organism evidence="6 8">
    <name type="scientific">Yarrowia lipolytica</name>
    <name type="common">Candida lipolytica</name>
    <dbReference type="NCBI Taxonomy" id="4952"/>
    <lineage>
        <taxon>Eukaryota</taxon>
        <taxon>Fungi</taxon>
        <taxon>Dikarya</taxon>
        <taxon>Ascomycota</taxon>
        <taxon>Saccharomycotina</taxon>
        <taxon>Dipodascomycetes</taxon>
        <taxon>Dipodascales</taxon>
        <taxon>Dipodascales incertae sedis</taxon>
        <taxon>Yarrowia</taxon>
    </lineage>
</organism>
<name>A0A1D8NLJ5_YARLL</name>
<dbReference type="GO" id="GO:0005789">
    <property type="term" value="C:endoplasmic reticulum membrane"/>
    <property type="evidence" value="ECO:0007669"/>
    <property type="project" value="TreeGrafter"/>
</dbReference>
<dbReference type="Proteomes" id="UP000182444">
    <property type="component" value="Chromosome 1F"/>
</dbReference>
<dbReference type="InterPro" id="IPR006597">
    <property type="entry name" value="Sel1-like"/>
</dbReference>
<evidence type="ECO:0000313" key="6">
    <source>
        <dbReference type="EMBL" id="AOW06509.1"/>
    </source>
</evidence>
<reference evidence="6 8" key="1">
    <citation type="journal article" date="2016" name="PLoS ONE">
        <title>Sequence Assembly of Yarrowia lipolytica Strain W29/CLIB89 Shows Transposable Element Diversity.</title>
        <authorList>
            <person name="Magnan C."/>
            <person name="Yu J."/>
            <person name="Chang I."/>
            <person name="Jahn E."/>
            <person name="Kanomata Y."/>
            <person name="Wu J."/>
            <person name="Zeller M."/>
            <person name="Oakes M."/>
            <person name="Baldi P."/>
            <person name="Sandmeyer S."/>
        </authorList>
    </citation>
    <scope>NUCLEOTIDE SEQUENCE [LARGE SCALE GENOMIC DNA]</scope>
    <source>
        <strain evidence="6">CLIB89</strain>
        <strain evidence="8">CLIB89(W29)</strain>
    </source>
</reference>
<evidence type="ECO:0000256" key="1">
    <source>
        <dbReference type="ARBA" id="ARBA00038101"/>
    </source>
</evidence>
<dbReference type="PANTHER" id="PTHR11102:SF147">
    <property type="entry name" value="SEL1L ADAPTOR SUBUNIT OF ERAD E3 UBIQUITIN LIGASE"/>
    <property type="match status" value="1"/>
</dbReference>
<dbReference type="Proteomes" id="UP000256601">
    <property type="component" value="Unassembled WGS sequence"/>
</dbReference>
<dbReference type="VEuPathDB" id="FungiDB:YALI1_F02939g"/>
<dbReference type="InterPro" id="IPR050767">
    <property type="entry name" value="Sel1_AlgK"/>
</dbReference>
<evidence type="ECO:0000256" key="3">
    <source>
        <dbReference type="SAM" id="MobiDB-lite"/>
    </source>
</evidence>
<dbReference type="OMA" id="DRSFSEW"/>
<keyword evidence="4" id="KW-0812">Transmembrane</keyword>
<dbReference type="eggNOG" id="KOG1550">
    <property type="taxonomic scope" value="Eukaryota"/>
</dbReference>
<reference evidence="7 9" key="2">
    <citation type="submission" date="2018-07" db="EMBL/GenBank/DDBJ databases">
        <title>Draft Genome Assemblies for Five Robust Yarrowia lipolytica Strains Exhibiting High Lipid Production and Pentose Sugar Utilization and Sugar Alcohol Secretion from Undetoxified Lignocellulosic Biomass Hydrolysates.</title>
        <authorList>
            <consortium name="DOE Joint Genome Institute"/>
            <person name="Walker C."/>
            <person name="Ryu S."/>
            <person name="Na H."/>
            <person name="Zane M."/>
            <person name="LaButti K."/>
            <person name="Lipzen A."/>
            <person name="Haridas S."/>
            <person name="Barry K."/>
            <person name="Grigoriev I.V."/>
            <person name="Quarterman J."/>
            <person name="Slininger P."/>
            <person name="Dien B."/>
            <person name="Trinh C.T."/>
        </authorList>
    </citation>
    <scope>NUCLEOTIDE SEQUENCE [LARGE SCALE GENOMIC DNA]</scope>
    <source>
        <strain evidence="7 9">YB392</strain>
    </source>
</reference>
<keyword evidence="4" id="KW-0472">Membrane</keyword>
<evidence type="ECO:0000313" key="8">
    <source>
        <dbReference type="Proteomes" id="UP000182444"/>
    </source>
</evidence>
<dbReference type="GO" id="GO:0036503">
    <property type="term" value="P:ERAD pathway"/>
    <property type="evidence" value="ECO:0007669"/>
    <property type="project" value="TreeGrafter"/>
</dbReference>
<dbReference type="InterPro" id="IPR011990">
    <property type="entry name" value="TPR-like_helical_dom_sf"/>
</dbReference>
<feature type="region of interest" description="Disordered" evidence="3">
    <location>
        <begin position="726"/>
        <end position="768"/>
    </location>
</feature>
<sequence length="768" mass="85757">MLFPHLATILTVASGVLASKLKEWPKVESPIKGPLNSLFTSQCASDINNQLQAMWDTLSSKHKNYLTDDNKDPVSVRLSPKEYQQLLEQLRECSSDDPQALLLLAELLTFGHYSVRPQYAAGFAAYKQYAELTGDPAAQFFVGLLYSTGLFGQWPRDQARATLYYSFAAKGGDVRAQMAMSNRINNGIGMPQDCDAALKYLRLAANQTLNYFLDGPPGGKHLGPSSWHLADSNYGLYGNLGKETSMYDEYAEDSSEEILEYAEHMLEGKVAEYKWSLSEFFYRGSQNVEPDLTKSARLAHECAGLFFTDLDAKEVAPARESQWYSVRCATRLGQMYMRGEGVEQDYKLAHKWFHKAWQASGGQIGTAGNGLGYIYRHGLGVKQNTEKAIRYFHKAAELQSLPAHYNLGEIQLERGDHKAALRYFSEAATVNLPAMYETGEYYFRVREDPAIAEAVATVGTYSDELTCSKTYKHFKLFNERICGNKFPRRWALQQWNLGTFHNAFVGFVIEAEQGSENGQFNAAYVVDECLNYDDNGVISESDKLSALAYWTRSSIQSNFESTLRMGDYYLYGIGTKPDAEKAHECYTGAAERGNLGLARWNLGWMHEHGIGVSQDYHLAKRHYDSALVANPDAYLAVYLSLAKLRFKIIASAIGGFLGYKKKTDTQVSIIGGPSNNAKSNFARFRNMVIRFNRIGVLDLALLGSFILVVYLLSNRQAVNPEIANLPDVDEAPRDTAVNAPREEPAEPQPLHRPLGPHLGDPEDGAFPS</sequence>
<dbReference type="Pfam" id="PF08238">
    <property type="entry name" value="Sel1"/>
    <property type="match status" value="7"/>
</dbReference>
<dbReference type="GeneID" id="2908149"/>
<dbReference type="InterPro" id="IPR019734">
    <property type="entry name" value="TPR_rpt"/>
</dbReference>
<feature type="signal peptide" evidence="5">
    <location>
        <begin position="1"/>
        <end position="18"/>
    </location>
</feature>